<evidence type="ECO:0000313" key="4">
    <source>
        <dbReference type="EMBL" id="CAJ1959474.1"/>
    </source>
</evidence>
<keyword evidence="5" id="KW-1185">Reference proteome</keyword>
<dbReference type="Gene3D" id="1.10.238.10">
    <property type="entry name" value="EF-hand"/>
    <property type="match status" value="2"/>
</dbReference>
<dbReference type="SUPFAM" id="SSF47473">
    <property type="entry name" value="EF-hand"/>
    <property type="match status" value="1"/>
</dbReference>
<dbReference type="GO" id="GO:0005509">
    <property type="term" value="F:calcium ion binding"/>
    <property type="evidence" value="ECO:0007669"/>
    <property type="project" value="InterPro"/>
</dbReference>
<evidence type="ECO:0000313" key="5">
    <source>
        <dbReference type="Proteomes" id="UP001295423"/>
    </source>
</evidence>
<dbReference type="PROSITE" id="PS00018">
    <property type="entry name" value="EF_HAND_1"/>
    <property type="match status" value="1"/>
</dbReference>
<dbReference type="Pfam" id="PF13202">
    <property type="entry name" value="EF-hand_5"/>
    <property type="match status" value="1"/>
</dbReference>
<feature type="domain" description="EF-hand" evidence="3">
    <location>
        <begin position="187"/>
        <end position="222"/>
    </location>
</feature>
<reference evidence="4" key="1">
    <citation type="submission" date="2023-08" db="EMBL/GenBank/DDBJ databases">
        <authorList>
            <person name="Audoor S."/>
            <person name="Bilcke G."/>
        </authorList>
    </citation>
    <scope>NUCLEOTIDE SEQUENCE</scope>
</reference>
<feature type="region of interest" description="Disordered" evidence="2">
    <location>
        <begin position="75"/>
        <end position="95"/>
    </location>
</feature>
<comment type="caution">
    <text evidence="4">The sequence shown here is derived from an EMBL/GenBank/DDBJ whole genome shotgun (WGS) entry which is preliminary data.</text>
</comment>
<organism evidence="4 5">
    <name type="scientific">Cylindrotheca closterium</name>
    <dbReference type="NCBI Taxonomy" id="2856"/>
    <lineage>
        <taxon>Eukaryota</taxon>
        <taxon>Sar</taxon>
        <taxon>Stramenopiles</taxon>
        <taxon>Ochrophyta</taxon>
        <taxon>Bacillariophyta</taxon>
        <taxon>Bacillariophyceae</taxon>
        <taxon>Bacillariophycidae</taxon>
        <taxon>Bacillariales</taxon>
        <taxon>Bacillariaceae</taxon>
        <taxon>Cylindrotheca</taxon>
    </lineage>
</organism>
<proteinExistence type="predicted"/>
<feature type="domain" description="EF-hand" evidence="3">
    <location>
        <begin position="104"/>
        <end position="139"/>
    </location>
</feature>
<dbReference type="SMART" id="SM00054">
    <property type="entry name" value="EFh"/>
    <property type="match status" value="4"/>
</dbReference>
<dbReference type="PROSITE" id="PS50222">
    <property type="entry name" value="EF_HAND_2"/>
    <property type="match status" value="2"/>
</dbReference>
<dbReference type="InterPro" id="IPR011992">
    <property type="entry name" value="EF-hand-dom_pair"/>
</dbReference>
<name>A0AAD2G1E3_9STRA</name>
<evidence type="ECO:0000256" key="1">
    <source>
        <dbReference type="ARBA" id="ARBA00022837"/>
    </source>
</evidence>
<dbReference type="EMBL" id="CAKOGP040002003">
    <property type="protein sequence ID" value="CAJ1959474.1"/>
    <property type="molecule type" value="Genomic_DNA"/>
</dbReference>
<dbReference type="InterPro" id="IPR002048">
    <property type="entry name" value="EF_hand_dom"/>
</dbReference>
<dbReference type="Proteomes" id="UP001295423">
    <property type="component" value="Unassembled WGS sequence"/>
</dbReference>
<dbReference type="Pfam" id="PF13833">
    <property type="entry name" value="EF-hand_8"/>
    <property type="match status" value="1"/>
</dbReference>
<accession>A0AAD2G1E3</accession>
<sequence length="280" mass="30776">MKTPSYSKALCIAAFVSSMAQEASAFTQASSLATSSSLSSSTSASASASASSNIELQASLASTIYFPGHNRSTGFGTPLDKKQENTPATAPPPARQNTMELIDQFKHDASVIFAIIDSDASGSISREKFANHLLRAKCSEQFVNELFDRMDVHGRGAISDSEFRSLYLTVPSLRTLPGMGQFATDPNTMAVGDELFQSLDVDGNGFIGFVELLVHLNNNKNNQFFEDEAMIKIFSLLDADQDLSLSKQEFRDAYWRYSAFRNAMIVEGEQEEQEREQEQQ</sequence>
<evidence type="ECO:0000259" key="3">
    <source>
        <dbReference type="PROSITE" id="PS50222"/>
    </source>
</evidence>
<dbReference type="AlphaFoldDB" id="A0AAD2G1E3"/>
<evidence type="ECO:0000256" key="2">
    <source>
        <dbReference type="SAM" id="MobiDB-lite"/>
    </source>
</evidence>
<keyword evidence="1" id="KW-0106">Calcium</keyword>
<gene>
    <name evidence="4" type="ORF">CYCCA115_LOCUS17895</name>
</gene>
<dbReference type="InterPro" id="IPR018247">
    <property type="entry name" value="EF_Hand_1_Ca_BS"/>
</dbReference>
<protein>
    <recommendedName>
        <fullName evidence="3">EF-hand domain-containing protein</fullName>
    </recommendedName>
</protein>